<dbReference type="EMBL" id="MK072383">
    <property type="protein sequence ID" value="AYV82467.1"/>
    <property type="molecule type" value="Genomic_DNA"/>
</dbReference>
<reference evidence="1" key="1">
    <citation type="submission" date="2018-10" db="EMBL/GenBank/DDBJ databases">
        <title>Hidden diversity of soil giant viruses.</title>
        <authorList>
            <person name="Schulz F."/>
            <person name="Alteio L."/>
            <person name="Goudeau D."/>
            <person name="Ryan E.M."/>
            <person name="Malmstrom R.R."/>
            <person name="Blanchard J."/>
            <person name="Woyke T."/>
        </authorList>
    </citation>
    <scope>NUCLEOTIDE SEQUENCE</scope>
    <source>
        <strain evidence="1">HYV1</strain>
    </source>
</reference>
<evidence type="ECO:0000313" key="1">
    <source>
        <dbReference type="EMBL" id="AYV82467.1"/>
    </source>
</evidence>
<name>A0A3G5A5F6_9VIRU</name>
<accession>A0A3G5A5F6</accession>
<gene>
    <name evidence="1" type="ORF">Hyperionvirus1_46</name>
</gene>
<protein>
    <submittedName>
        <fullName evidence="1">Uncharacterized protein</fullName>
    </submittedName>
</protein>
<proteinExistence type="predicted"/>
<organism evidence="1">
    <name type="scientific">Hyperionvirus sp</name>
    <dbReference type="NCBI Taxonomy" id="2487770"/>
    <lineage>
        <taxon>Viruses</taxon>
        <taxon>Varidnaviria</taxon>
        <taxon>Bamfordvirae</taxon>
        <taxon>Nucleocytoviricota</taxon>
        <taxon>Megaviricetes</taxon>
        <taxon>Imitervirales</taxon>
        <taxon>Mimiviridae</taxon>
        <taxon>Klosneuvirinae</taxon>
    </lineage>
</organism>
<sequence length="296" mass="34766">MTKFGYYSRLFQNLGVPRYSEVINLLIAGEHDFYEKYARGFKGGEKIGSGKTNSFRYKFDGFQFVIREEIEDDRISYSILNNDAAKSICMLIFIPKDDNYAYIDNISYHPQRAVNGMPKTSGGTLMLKVTLDFIENDLKDRYKLKYMSLKDNSYFYCDQVGGTIDLDSLYMLTRGNTWYGKYGFVPFDSEKVMIDYDMLVEYKLNQRLVDIIPLGCTQIEEYILVALNDPKFRMVISKKRIKETLEMYKQFPIKKFFKDFLEKYDKTCGVFAVIYKNVMRDVGMRNLHGVSYYKLL</sequence>